<dbReference type="EMBL" id="JAAOYO010000002">
    <property type="protein sequence ID" value="NII41068.1"/>
    <property type="molecule type" value="Genomic_DNA"/>
</dbReference>
<reference evidence="2 3" key="1">
    <citation type="submission" date="2020-03" db="EMBL/GenBank/DDBJ databases">
        <title>Above-ground endophytic microbial communities from plants in different locations in the United States.</title>
        <authorList>
            <person name="Frank C."/>
        </authorList>
    </citation>
    <scope>NUCLEOTIDE SEQUENCE [LARGE SCALE GENOMIC DNA]</scope>
    <source>
        <strain evidence="2 3">WW7</strain>
    </source>
</reference>
<dbReference type="Proteomes" id="UP001318300">
    <property type="component" value="Unassembled WGS sequence"/>
</dbReference>
<dbReference type="EMBL" id="JAAOYO010000003">
    <property type="protein sequence ID" value="NII41804.1"/>
    <property type="molecule type" value="Genomic_DNA"/>
</dbReference>
<gene>
    <name evidence="1" type="ORF">E9228_001704</name>
    <name evidence="2" type="ORF">E9228_002451</name>
</gene>
<sequence>AAKLLDDTFKTDAVKGGLLVGTATITAQIK</sequence>
<comment type="caution">
    <text evidence="2">The sequence shown here is derived from an EMBL/GenBank/DDBJ whole genome shotgun (WGS) entry which is preliminary data.</text>
</comment>
<feature type="non-terminal residue" evidence="2">
    <location>
        <position position="1"/>
    </location>
</feature>
<evidence type="ECO:0000313" key="1">
    <source>
        <dbReference type="EMBL" id="NII41068.1"/>
    </source>
</evidence>
<evidence type="ECO:0000313" key="3">
    <source>
        <dbReference type="Proteomes" id="UP001318300"/>
    </source>
</evidence>
<keyword evidence="3" id="KW-1185">Reference proteome</keyword>
<proteinExistence type="predicted"/>
<organism evidence="2 3">
    <name type="scientific">Curtobacterium salicis</name>
    <dbReference type="NCBI Taxonomy" id="1779862"/>
    <lineage>
        <taxon>Bacteria</taxon>
        <taxon>Bacillati</taxon>
        <taxon>Actinomycetota</taxon>
        <taxon>Actinomycetes</taxon>
        <taxon>Micrococcales</taxon>
        <taxon>Microbacteriaceae</taxon>
        <taxon>Curtobacterium</taxon>
    </lineage>
</organism>
<protein>
    <submittedName>
        <fullName evidence="2">Uncharacterized protein</fullName>
    </submittedName>
</protein>
<name>A0ABX0T9Y6_9MICO</name>
<evidence type="ECO:0000313" key="2">
    <source>
        <dbReference type="EMBL" id="NII41804.1"/>
    </source>
</evidence>
<accession>A0ABX0T9Y6</accession>